<feature type="transmembrane region" description="Helical" evidence="1">
    <location>
        <begin position="20"/>
        <end position="39"/>
    </location>
</feature>
<evidence type="ECO:0000313" key="3">
    <source>
        <dbReference type="Proteomes" id="UP000006262"/>
    </source>
</evidence>
<name>A0AAD2TRK4_PARDI</name>
<dbReference type="Proteomes" id="UP000006262">
    <property type="component" value="Unassembled WGS sequence"/>
</dbReference>
<evidence type="ECO:0000256" key="1">
    <source>
        <dbReference type="SAM" id="Phobius"/>
    </source>
</evidence>
<gene>
    <name evidence="2" type="ORF">HMPREF1059_01081</name>
</gene>
<sequence length="49" mass="6151">MGKQKFLQYKTLVFFYENKCFLCVKLLFYTIKCLFLIYLDTFFVYKRNQ</sequence>
<dbReference type="EMBL" id="AGZN01000010">
    <property type="protein sequence ID" value="EKN30041.1"/>
    <property type="molecule type" value="Genomic_DNA"/>
</dbReference>
<keyword evidence="1" id="KW-1133">Transmembrane helix</keyword>
<organism evidence="2 3">
    <name type="scientific">Parabacteroides distasonis CL09T03C24</name>
    <dbReference type="NCBI Taxonomy" id="999417"/>
    <lineage>
        <taxon>Bacteria</taxon>
        <taxon>Pseudomonadati</taxon>
        <taxon>Bacteroidota</taxon>
        <taxon>Bacteroidia</taxon>
        <taxon>Bacteroidales</taxon>
        <taxon>Tannerellaceae</taxon>
        <taxon>Parabacteroides</taxon>
    </lineage>
</organism>
<keyword evidence="1" id="KW-0812">Transmembrane</keyword>
<evidence type="ECO:0000313" key="2">
    <source>
        <dbReference type="EMBL" id="EKN30041.1"/>
    </source>
</evidence>
<protein>
    <submittedName>
        <fullName evidence="2">Uncharacterized protein</fullName>
    </submittedName>
</protein>
<accession>A0AAD2TRK4</accession>
<reference evidence="2 3" key="1">
    <citation type="submission" date="2012-02" db="EMBL/GenBank/DDBJ databases">
        <title>The Genome Sequence of Parabacteroides distasonis CL09T03C24.</title>
        <authorList>
            <consortium name="The Broad Institute Genome Sequencing Platform"/>
            <person name="Earl A."/>
            <person name="Ward D."/>
            <person name="Feldgarden M."/>
            <person name="Gevers D."/>
            <person name="Zitomersky N.L."/>
            <person name="Coyne M.J."/>
            <person name="Comstock L.E."/>
            <person name="Young S.K."/>
            <person name="Zeng Q."/>
            <person name="Gargeya S."/>
            <person name="Fitzgerald M."/>
            <person name="Haas B."/>
            <person name="Abouelleil A."/>
            <person name="Alvarado L."/>
            <person name="Arachchi H.M."/>
            <person name="Berlin A."/>
            <person name="Chapman S.B."/>
            <person name="Gearin G."/>
            <person name="Goldberg J."/>
            <person name="Griggs A."/>
            <person name="Gujja S."/>
            <person name="Hansen M."/>
            <person name="Heiman D."/>
            <person name="Howarth C."/>
            <person name="Larimer J."/>
            <person name="Lui A."/>
            <person name="MacDonald P.J.P."/>
            <person name="McCowen C."/>
            <person name="Montmayeur A."/>
            <person name="Murphy C."/>
            <person name="Neiman D."/>
            <person name="Pearson M."/>
            <person name="Priest M."/>
            <person name="Roberts A."/>
            <person name="Saif S."/>
            <person name="Shea T."/>
            <person name="Sisk P."/>
            <person name="Stolte C."/>
            <person name="Sykes S."/>
            <person name="Wortman J."/>
            <person name="Nusbaum C."/>
            <person name="Birren B."/>
        </authorList>
    </citation>
    <scope>NUCLEOTIDE SEQUENCE [LARGE SCALE GENOMIC DNA]</scope>
    <source>
        <strain evidence="2 3">CL09T03C24</strain>
    </source>
</reference>
<comment type="caution">
    <text evidence="2">The sequence shown here is derived from an EMBL/GenBank/DDBJ whole genome shotgun (WGS) entry which is preliminary data.</text>
</comment>
<proteinExistence type="predicted"/>
<dbReference type="AlphaFoldDB" id="A0AAD2TRK4"/>
<keyword evidence="1" id="KW-0472">Membrane</keyword>